<dbReference type="Proteomes" id="UP001159641">
    <property type="component" value="Unassembled WGS sequence"/>
</dbReference>
<dbReference type="AlphaFoldDB" id="A0AB34GKL4"/>
<protein>
    <recommendedName>
        <fullName evidence="4">Basic proline-rich protein-like</fullName>
    </recommendedName>
</protein>
<dbReference type="EMBL" id="JAIQCJ010002152">
    <property type="protein sequence ID" value="KAJ8780588.1"/>
    <property type="molecule type" value="Genomic_DNA"/>
</dbReference>
<feature type="region of interest" description="Disordered" evidence="1">
    <location>
        <begin position="112"/>
        <end position="271"/>
    </location>
</feature>
<evidence type="ECO:0000313" key="3">
    <source>
        <dbReference type="Proteomes" id="UP001159641"/>
    </source>
</evidence>
<accession>A0AB34GKL4</accession>
<evidence type="ECO:0008006" key="4">
    <source>
        <dbReference type="Google" id="ProtNLM"/>
    </source>
</evidence>
<evidence type="ECO:0000313" key="2">
    <source>
        <dbReference type="EMBL" id="KAJ8780588.1"/>
    </source>
</evidence>
<feature type="region of interest" description="Disordered" evidence="1">
    <location>
        <begin position="36"/>
        <end position="97"/>
    </location>
</feature>
<gene>
    <name evidence="2" type="ORF">J1605_000631</name>
</gene>
<comment type="caution">
    <text evidence="2">The sequence shown here is derived from an EMBL/GenBank/DDBJ whole genome shotgun (WGS) entry which is preliminary data.</text>
</comment>
<reference evidence="2 3" key="1">
    <citation type="submission" date="2022-11" db="EMBL/GenBank/DDBJ databases">
        <title>Whole genome sequence of Eschrichtius robustus ER-17-0199.</title>
        <authorList>
            <person name="Bruniche-Olsen A."/>
            <person name="Black A.N."/>
            <person name="Fields C.J."/>
            <person name="Walden K."/>
            <person name="Dewoody J.A."/>
        </authorList>
    </citation>
    <scope>NUCLEOTIDE SEQUENCE [LARGE SCALE GENOMIC DNA]</scope>
    <source>
        <strain evidence="2">ER-17-0199</strain>
        <tissue evidence="2">Blubber</tissue>
    </source>
</reference>
<sequence length="271" mass="28420">MRWPCLKVPSPHPTGLLRTFLPLNVFLSELVHPANTCRPSQVPRRPPSSRTDREPQREAPPGQVVSRGKRFQSRACPADWGTHPGLLDSPGARSGETDKNIVVKTQTLLLKPPSSASGVAHGVGNDCPGPSRVSRASPGLRTLPTPRTAGPRPPTRLHGPPTPASEGPGRQQMPAAEAPSACGAPPSRRPGAGQGLSRPGTLTHRPPSPHPGSAERDPSARDDSNGPPLRPRPSFFREEAGRRAVRPPRADAGAAIFPPGGSGLTTLPGGQ</sequence>
<proteinExistence type="predicted"/>
<organism evidence="2 3">
    <name type="scientific">Eschrichtius robustus</name>
    <name type="common">California gray whale</name>
    <name type="synonym">Eschrichtius gibbosus</name>
    <dbReference type="NCBI Taxonomy" id="9764"/>
    <lineage>
        <taxon>Eukaryota</taxon>
        <taxon>Metazoa</taxon>
        <taxon>Chordata</taxon>
        <taxon>Craniata</taxon>
        <taxon>Vertebrata</taxon>
        <taxon>Euteleostomi</taxon>
        <taxon>Mammalia</taxon>
        <taxon>Eutheria</taxon>
        <taxon>Laurasiatheria</taxon>
        <taxon>Artiodactyla</taxon>
        <taxon>Whippomorpha</taxon>
        <taxon>Cetacea</taxon>
        <taxon>Mysticeti</taxon>
        <taxon>Eschrichtiidae</taxon>
        <taxon>Eschrichtius</taxon>
    </lineage>
</organism>
<evidence type="ECO:0000256" key="1">
    <source>
        <dbReference type="SAM" id="MobiDB-lite"/>
    </source>
</evidence>
<name>A0AB34GKL4_ESCRO</name>
<keyword evidence="3" id="KW-1185">Reference proteome</keyword>
<feature type="compositionally biased region" description="Basic and acidic residues" evidence="1">
    <location>
        <begin position="213"/>
        <end position="224"/>
    </location>
</feature>
<feature type="compositionally biased region" description="Low complexity" evidence="1">
    <location>
        <begin position="140"/>
        <end position="150"/>
    </location>
</feature>